<dbReference type="Pfam" id="PF00560">
    <property type="entry name" value="LRR_1"/>
    <property type="match status" value="2"/>
</dbReference>
<comment type="caution">
    <text evidence="4">The sequence shown here is derived from an EMBL/GenBank/DDBJ whole genome shotgun (WGS) entry which is preliminary data.</text>
</comment>
<feature type="non-terminal residue" evidence="4">
    <location>
        <position position="420"/>
    </location>
</feature>
<reference evidence="4 5" key="1">
    <citation type="submission" date="2013-09" db="EMBL/GenBank/DDBJ databases">
        <title>Corchorus capsularis genome sequencing.</title>
        <authorList>
            <person name="Alam M."/>
            <person name="Haque M.S."/>
            <person name="Islam M.S."/>
            <person name="Emdad E.M."/>
            <person name="Islam M.M."/>
            <person name="Ahmed B."/>
            <person name="Halim A."/>
            <person name="Hossen Q.M.M."/>
            <person name="Hossain M.Z."/>
            <person name="Ahmed R."/>
            <person name="Khan M.M."/>
            <person name="Islam R."/>
            <person name="Rashid M.M."/>
            <person name="Khan S.A."/>
            <person name="Rahman M.S."/>
            <person name="Alam M."/>
        </authorList>
    </citation>
    <scope>NUCLEOTIDE SEQUENCE [LARGE SCALE GENOMIC DNA]</scope>
    <source>
        <strain evidence="5">cv. CVL-1</strain>
        <tissue evidence="4">Whole seedling</tissue>
    </source>
</reference>
<dbReference type="InterPro" id="IPR032675">
    <property type="entry name" value="LRR_dom_sf"/>
</dbReference>
<dbReference type="PANTHER" id="PTHR47186:SF3">
    <property type="entry name" value="OS09G0267800 PROTEIN"/>
    <property type="match status" value="1"/>
</dbReference>
<accession>A0A1R3G3I0</accession>
<dbReference type="OrthoDB" id="1002095at2759"/>
<keyword evidence="5" id="KW-1185">Reference proteome</keyword>
<dbReference type="Pfam" id="PF23598">
    <property type="entry name" value="LRR_14"/>
    <property type="match status" value="1"/>
</dbReference>
<dbReference type="InterPro" id="IPR001611">
    <property type="entry name" value="Leu-rich_rpt"/>
</dbReference>
<dbReference type="SUPFAM" id="SSF52058">
    <property type="entry name" value="L domain-like"/>
    <property type="match status" value="2"/>
</dbReference>
<dbReference type="PANTHER" id="PTHR47186">
    <property type="entry name" value="LEUCINE-RICH REPEAT-CONTAINING PROTEIN 57"/>
    <property type="match status" value="1"/>
</dbReference>
<evidence type="ECO:0000256" key="1">
    <source>
        <dbReference type="ARBA" id="ARBA00022614"/>
    </source>
</evidence>
<evidence type="ECO:0000259" key="3">
    <source>
        <dbReference type="Pfam" id="PF23598"/>
    </source>
</evidence>
<dbReference type="AlphaFoldDB" id="A0A1R3G3I0"/>
<dbReference type="SMART" id="SM00369">
    <property type="entry name" value="LRR_TYP"/>
    <property type="match status" value="4"/>
</dbReference>
<dbReference type="EMBL" id="AWWV01015473">
    <property type="protein sequence ID" value="OMO52636.1"/>
    <property type="molecule type" value="Genomic_DNA"/>
</dbReference>
<dbReference type="OMA" id="SINDCEM"/>
<gene>
    <name evidence="4" type="ORF">CCACVL1_29150</name>
</gene>
<proteinExistence type="predicted"/>
<name>A0A1R3G3I0_COCAP</name>
<organism evidence="4 5">
    <name type="scientific">Corchorus capsularis</name>
    <name type="common">Jute</name>
    <dbReference type="NCBI Taxonomy" id="210143"/>
    <lineage>
        <taxon>Eukaryota</taxon>
        <taxon>Viridiplantae</taxon>
        <taxon>Streptophyta</taxon>
        <taxon>Embryophyta</taxon>
        <taxon>Tracheophyta</taxon>
        <taxon>Spermatophyta</taxon>
        <taxon>Magnoliopsida</taxon>
        <taxon>eudicotyledons</taxon>
        <taxon>Gunneridae</taxon>
        <taxon>Pentapetalae</taxon>
        <taxon>rosids</taxon>
        <taxon>malvids</taxon>
        <taxon>Malvales</taxon>
        <taxon>Malvaceae</taxon>
        <taxon>Grewioideae</taxon>
        <taxon>Apeibeae</taxon>
        <taxon>Corchorus</taxon>
    </lineage>
</organism>
<dbReference type="InterPro" id="IPR055414">
    <property type="entry name" value="LRR_R13L4/SHOC2-like"/>
</dbReference>
<dbReference type="Gramene" id="OMO52636">
    <property type="protein sequence ID" value="OMO52636"/>
    <property type="gene ID" value="CCACVL1_29150"/>
</dbReference>
<keyword evidence="2" id="KW-0677">Repeat</keyword>
<evidence type="ECO:0000256" key="2">
    <source>
        <dbReference type="ARBA" id="ARBA00022737"/>
    </source>
</evidence>
<dbReference type="Gene3D" id="3.80.10.10">
    <property type="entry name" value="Ribonuclease Inhibitor"/>
    <property type="match status" value="4"/>
</dbReference>
<evidence type="ECO:0000313" key="5">
    <source>
        <dbReference type="Proteomes" id="UP000188268"/>
    </source>
</evidence>
<keyword evidence="1" id="KW-0433">Leucine-rich repeat</keyword>
<dbReference type="Proteomes" id="UP000188268">
    <property type="component" value="Unassembled WGS sequence"/>
</dbReference>
<feature type="non-terminal residue" evidence="4">
    <location>
        <position position="1"/>
    </location>
</feature>
<feature type="domain" description="Disease resistance R13L4/SHOC-2-like LRR" evidence="3">
    <location>
        <begin position="118"/>
        <end position="245"/>
    </location>
</feature>
<sequence>NLPKLRLLNLRDCKSLRKIPDLSLAPNLEMLDISYCSSLHHELPSLSSFPSLERLEIHGCLNLKKFPEVPLHITTLNLSGTSVEEIPKSVMELECLEYLSLSGCPLTNFPENLPRSIKSLYLDQTNILAVPSSIGSFSELSKLHMSGCERLKTIPTSLCRLKHLEYLDFSNCSRLDSFPEILEPMETLWKLDLSGTALKGLPPSLSFLVGLMELRLNDCRNLTSLPNNLCSLTSLRLLYVQNCPNLVYVPDIKSLWRLYADETALLQLPSSAGHLEELSLSRCKDLKLGLFSGLTSVSNLCLRDSNISEITEHLGKLTNLSRLDLSKNEFTRIPTTIRRLPNLAELLLISCKRLRSVPILPPGLKILDAHNCTSLESVAQQPHCKPDDEDGSCSYIFSNCFNLDQNSYNKIVAHAQLKFQ</sequence>
<protein>
    <recommendedName>
        <fullName evidence="3">Disease resistance R13L4/SHOC-2-like LRR domain-containing protein</fullName>
    </recommendedName>
</protein>
<evidence type="ECO:0000313" key="4">
    <source>
        <dbReference type="EMBL" id="OMO52636.1"/>
    </source>
</evidence>
<dbReference type="InterPro" id="IPR003591">
    <property type="entry name" value="Leu-rich_rpt_typical-subtyp"/>
</dbReference>
<dbReference type="STRING" id="210143.A0A1R3G3I0"/>